<accession>A0A1X3GEK1</accession>
<dbReference type="STRING" id="255045.SAMN05444158_4491"/>
<dbReference type="SUPFAM" id="SSF56801">
    <property type="entry name" value="Acetyl-CoA synthetase-like"/>
    <property type="match status" value="1"/>
</dbReference>
<comment type="caution">
    <text evidence="5">The sequence shown here is derived from an EMBL/GenBank/DDBJ whole genome shotgun (WGS) entry which is preliminary data.</text>
</comment>
<comment type="similarity">
    <text evidence="1">Belongs to the ATP-dependent AMP-binding enzyme family.</text>
</comment>
<dbReference type="FunFam" id="3.30.300.30:FF:000017">
    <property type="entry name" value="Acyl-CoA synthetase short-chain family member 3"/>
    <property type="match status" value="1"/>
</dbReference>
<feature type="domain" description="AMP-dependent synthetase/ligase" evidence="2">
    <location>
        <begin position="69"/>
        <end position="459"/>
    </location>
</feature>
<dbReference type="InterPro" id="IPR020845">
    <property type="entry name" value="AMP-binding_CS"/>
</dbReference>
<dbReference type="EMBL" id="NAFK01000155">
    <property type="protein sequence ID" value="OSJ30055.1"/>
    <property type="molecule type" value="Genomic_DNA"/>
</dbReference>
<evidence type="ECO:0000256" key="1">
    <source>
        <dbReference type="ARBA" id="ARBA00006432"/>
    </source>
</evidence>
<dbReference type="Gene3D" id="3.40.50.12780">
    <property type="entry name" value="N-terminal domain of ligase-like"/>
    <property type="match status" value="1"/>
</dbReference>
<keyword evidence="8" id="KW-1185">Reference proteome</keyword>
<dbReference type="OrthoDB" id="9803968at2"/>
<evidence type="ECO:0000313" key="8">
    <source>
        <dbReference type="Proteomes" id="UP000193884"/>
    </source>
</evidence>
<proteinExistence type="inferred from homology"/>
<evidence type="ECO:0000259" key="2">
    <source>
        <dbReference type="Pfam" id="PF00501"/>
    </source>
</evidence>
<dbReference type="Proteomes" id="UP000193884">
    <property type="component" value="Unassembled WGS sequence"/>
</dbReference>
<dbReference type="Gene3D" id="3.30.300.30">
    <property type="match status" value="1"/>
</dbReference>
<dbReference type="RefSeq" id="WP_085361119.1">
    <property type="nucleotide sequence ID" value="NZ_NAFC01000174.1"/>
</dbReference>
<dbReference type="Pfam" id="PF00501">
    <property type="entry name" value="AMP-binding"/>
    <property type="match status" value="1"/>
</dbReference>
<reference evidence="7 8" key="1">
    <citation type="submission" date="2017-03" db="EMBL/GenBank/DDBJ databases">
        <title>Whole genome sequences of fourteen strains of Bradyrhizobium canariense and one strain of Bradyrhizobium japonicum isolated from Lupinus (Papilionoideae: Genisteae) species in Algeria.</title>
        <authorList>
            <person name="Crovadore J."/>
            <person name="Chekireb D."/>
            <person name="Brachmann A."/>
            <person name="Chablais R."/>
            <person name="Cochard B."/>
            <person name="Lefort F."/>
        </authorList>
    </citation>
    <scope>NUCLEOTIDE SEQUENCE [LARGE SCALE GENOMIC DNA]</scope>
    <source>
        <strain evidence="5 7">UBMA195</strain>
        <strain evidence="6 8">UBMAN05</strain>
    </source>
</reference>
<sequence>MNVRGNIDGKSLYHEVYARSLADPKGFWAEVAKEIDWIEPPKKIFDPSQGVYGRWFSGGVVNTCYNALDRQVERGRADQVALIHDSPLANSVTKFTYAELLAEVQALAAIMQDFGVAKGDRVILYMPMVPEAVVAMLACARIGAVHSVVFGGFAAKELATRIDDAQPKLILSASCGIEPGRIVRYKPLLDEAIRLAGAKPKACIVLQRPQLVCALTPGRDYDWAGLRRKAMNDGKKAPCVPVAATDPLYILYTSGTTGIPKGVVRDNGGHLVAVKWSMFNLYGVKPGEVWWCGSDIGWVVGHSYIVYGPLLHGATSIMYEGKPVGTPDAGAFWRVISEHKAVAFFTAPTAFRAIRKEDPEGKFIRQYDLSTFRTLFLAGERADPPTVEWAEQQLKVPVIDHWWQTETGWCIAGNPVGLGQLPVKHGSPTVPMPGYQVDVVDEAAKPVGPNTMGSIVIKLPMPPGCLPTLWNQDERFKEAYLTEFPGYYKTSDAGYKDDDGYVFVMGRTDDIINVAGHRLSTGGMEEILASHPDVAECAVLGVKDAIKGEVPCGFLVLKAGVKRAPAEIEKEIVALVRDKLGPVAAFKLAITVGRLPKTRSGKILRGTIKKIADGEAWTMPATIEDPKVLDEIGDALKGRV</sequence>
<evidence type="ECO:0000313" key="6">
    <source>
        <dbReference type="EMBL" id="OSJ30055.1"/>
    </source>
</evidence>
<evidence type="ECO:0000259" key="3">
    <source>
        <dbReference type="Pfam" id="PF13193"/>
    </source>
</evidence>
<dbReference type="FunFam" id="3.40.50.12780:FF:000011">
    <property type="entry name" value="Acetyl-coenzyme A synthetase 2-like, mitochondrial"/>
    <property type="match status" value="1"/>
</dbReference>
<dbReference type="PROSITE" id="PS00455">
    <property type="entry name" value="AMP_BINDING"/>
    <property type="match status" value="1"/>
</dbReference>
<dbReference type="GO" id="GO:0050218">
    <property type="term" value="F:propionate-CoA ligase activity"/>
    <property type="evidence" value="ECO:0007669"/>
    <property type="project" value="TreeGrafter"/>
</dbReference>
<evidence type="ECO:0000313" key="5">
    <source>
        <dbReference type="EMBL" id="OSJ05512.1"/>
    </source>
</evidence>
<evidence type="ECO:0000313" key="7">
    <source>
        <dbReference type="Proteomes" id="UP000193553"/>
    </source>
</evidence>
<dbReference type="PANTHER" id="PTHR43347">
    <property type="entry name" value="ACYL-COA SYNTHETASE"/>
    <property type="match status" value="1"/>
</dbReference>
<name>A0A1X3GEK1_9BRAD</name>
<dbReference type="InterPro" id="IPR025110">
    <property type="entry name" value="AMP-bd_C"/>
</dbReference>
<evidence type="ECO:0000259" key="4">
    <source>
        <dbReference type="Pfam" id="PF16177"/>
    </source>
</evidence>
<dbReference type="GO" id="GO:0070013">
    <property type="term" value="C:intracellular organelle lumen"/>
    <property type="evidence" value="ECO:0007669"/>
    <property type="project" value="UniProtKB-ARBA"/>
</dbReference>
<dbReference type="PANTHER" id="PTHR43347:SF3">
    <property type="entry name" value="ACYL-COA SYNTHETASE SHORT-CHAIN FAMILY MEMBER 3, MITOCHONDRIAL"/>
    <property type="match status" value="1"/>
</dbReference>
<feature type="domain" description="AMP-binding enzyme C-terminal" evidence="3">
    <location>
        <begin position="524"/>
        <end position="602"/>
    </location>
</feature>
<dbReference type="Pfam" id="PF13193">
    <property type="entry name" value="AMP-binding_C"/>
    <property type="match status" value="1"/>
</dbReference>
<dbReference type="InterPro" id="IPR042099">
    <property type="entry name" value="ANL_N_sf"/>
</dbReference>
<protein>
    <submittedName>
        <fullName evidence="5">Propionyl-CoA synthetase</fullName>
    </submittedName>
</protein>
<dbReference type="EMBL" id="NAFI01000182">
    <property type="protein sequence ID" value="OSJ05512.1"/>
    <property type="molecule type" value="Genomic_DNA"/>
</dbReference>
<dbReference type="AlphaFoldDB" id="A0A1X3GEK1"/>
<dbReference type="InterPro" id="IPR032387">
    <property type="entry name" value="ACAS_N"/>
</dbReference>
<dbReference type="CDD" id="cd05967">
    <property type="entry name" value="PrpE"/>
    <property type="match status" value="1"/>
</dbReference>
<dbReference type="InterPro" id="IPR045851">
    <property type="entry name" value="AMP-bd_C_sf"/>
</dbReference>
<dbReference type="Proteomes" id="UP000193553">
    <property type="component" value="Unassembled WGS sequence"/>
</dbReference>
<dbReference type="InterPro" id="IPR000873">
    <property type="entry name" value="AMP-dep_synth/lig_dom"/>
</dbReference>
<feature type="domain" description="Acetyl-coenzyme A synthetase N-terminal" evidence="4">
    <location>
        <begin position="13"/>
        <end position="67"/>
    </location>
</feature>
<organism evidence="5 7">
    <name type="scientific">Bradyrhizobium canariense</name>
    <dbReference type="NCBI Taxonomy" id="255045"/>
    <lineage>
        <taxon>Bacteria</taxon>
        <taxon>Pseudomonadati</taxon>
        <taxon>Pseudomonadota</taxon>
        <taxon>Alphaproteobacteria</taxon>
        <taxon>Hyphomicrobiales</taxon>
        <taxon>Nitrobacteraceae</taxon>
        <taxon>Bradyrhizobium</taxon>
    </lineage>
</organism>
<dbReference type="Pfam" id="PF16177">
    <property type="entry name" value="ACAS_N"/>
    <property type="match status" value="1"/>
</dbReference>
<gene>
    <name evidence="5" type="primary">prpE</name>
    <name evidence="6" type="ORF">BST63_13050</name>
    <name evidence="5" type="ORF">BSZ18_25410</name>
</gene>